<dbReference type="InterPro" id="IPR027417">
    <property type="entry name" value="P-loop_NTPase"/>
</dbReference>
<accession>A0A6N2Z1D2</accession>
<evidence type="ECO:0000256" key="7">
    <source>
        <dbReference type="ARBA" id="ARBA00023136"/>
    </source>
</evidence>
<gene>
    <name evidence="11" type="ORF">CRLFYP8_02024</name>
</gene>
<dbReference type="EMBL" id="CACRTL010000019">
    <property type="protein sequence ID" value="VYT73011.1"/>
    <property type="molecule type" value="Genomic_DNA"/>
</dbReference>
<keyword evidence="7 9" id="KW-0472">Membrane</keyword>
<dbReference type="PROSITE" id="PS50893">
    <property type="entry name" value="ABC_TRANSPORTER_2"/>
    <property type="match status" value="1"/>
</dbReference>
<dbReference type="PANTHER" id="PTHR42798:SF7">
    <property type="entry name" value="ALPHA-D-RIBOSE 1-METHYLPHOSPHONATE 5-TRIPHOSPHATE SYNTHASE SUBUNIT PHNL"/>
    <property type="match status" value="1"/>
</dbReference>
<dbReference type="SUPFAM" id="SSF52540">
    <property type="entry name" value="P-loop containing nucleoside triphosphate hydrolases"/>
    <property type="match status" value="1"/>
</dbReference>
<feature type="transmembrane region" description="Helical" evidence="9">
    <location>
        <begin position="529"/>
        <end position="551"/>
    </location>
</feature>
<dbReference type="AlphaFoldDB" id="A0A6N2Z1D2"/>
<dbReference type="RefSeq" id="WP_008791887.1">
    <property type="nucleotide sequence ID" value="NZ_AP031443.1"/>
</dbReference>
<comment type="similarity">
    <text evidence="8">Belongs to the ABC transporter superfamily. Macrolide exporter (TC 3.A.1.122) family.</text>
</comment>
<dbReference type="InterPro" id="IPR003439">
    <property type="entry name" value="ABC_transporter-like_ATP-bd"/>
</dbReference>
<protein>
    <submittedName>
        <fullName evidence="11">Putative ABC transporter ATP-binding protein/MT1014</fullName>
    </submittedName>
</protein>
<dbReference type="PANTHER" id="PTHR42798">
    <property type="entry name" value="LIPOPROTEIN-RELEASING SYSTEM ATP-BINDING PROTEIN LOLD"/>
    <property type="match status" value="1"/>
</dbReference>
<dbReference type="Pfam" id="PF02687">
    <property type="entry name" value="FtsX"/>
    <property type="match status" value="1"/>
</dbReference>
<evidence type="ECO:0000256" key="5">
    <source>
        <dbReference type="ARBA" id="ARBA00022840"/>
    </source>
</evidence>
<evidence type="ECO:0000256" key="8">
    <source>
        <dbReference type="ARBA" id="ARBA00038388"/>
    </source>
</evidence>
<dbReference type="GO" id="GO:0005886">
    <property type="term" value="C:plasma membrane"/>
    <property type="evidence" value="ECO:0007669"/>
    <property type="project" value="UniProtKB-SubCell"/>
</dbReference>
<name>A0A6N2Z1D2_9FIRM</name>
<keyword evidence="2" id="KW-1003">Cell membrane</keyword>
<dbReference type="SMART" id="SM00382">
    <property type="entry name" value="AAA"/>
    <property type="match status" value="1"/>
</dbReference>
<dbReference type="InterPro" id="IPR017871">
    <property type="entry name" value="ABC_transporter-like_CS"/>
</dbReference>
<keyword evidence="5 11" id="KW-0067">ATP-binding</keyword>
<evidence type="ECO:0000256" key="1">
    <source>
        <dbReference type="ARBA" id="ARBA00004429"/>
    </source>
</evidence>
<dbReference type="GO" id="GO:0016887">
    <property type="term" value="F:ATP hydrolysis activity"/>
    <property type="evidence" value="ECO:0007669"/>
    <property type="project" value="InterPro"/>
</dbReference>
<dbReference type="InterPro" id="IPR003838">
    <property type="entry name" value="ABC3_permease_C"/>
</dbReference>
<dbReference type="GO" id="GO:0005524">
    <property type="term" value="F:ATP binding"/>
    <property type="evidence" value="ECO:0007669"/>
    <property type="project" value="UniProtKB-KW"/>
</dbReference>
<dbReference type="Gene3D" id="3.40.50.300">
    <property type="entry name" value="P-loop containing nucleotide triphosphate hydrolases"/>
    <property type="match status" value="1"/>
</dbReference>
<evidence type="ECO:0000256" key="4">
    <source>
        <dbReference type="ARBA" id="ARBA00022741"/>
    </source>
</evidence>
<evidence type="ECO:0000256" key="6">
    <source>
        <dbReference type="ARBA" id="ARBA00022989"/>
    </source>
</evidence>
<evidence type="ECO:0000259" key="10">
    <source>
        <dbReference type="PROSITE" id="PS50893"/>
    </source>
</evidence>
<evidence type="ECO:0000256" key="3">
    <source>
        <dbReference type="ARBA" id="ARBA00022692"/>
    </source>
</evidence>
<feature type="transmembrane region" description="Helical" evidence="9">
    <location>
        <begin position="255"/>
        <end position="276"/>
    </location>
</feature>
<feature type="domain" description="ABC transporter" evidence="10">
    <location>
        <begin position="3"/>
        <end position="238"/>
    </location>
</feature>
<reference evidence="11" key="1">
    <citation type="submission" date="2019-11" db="EMBL/GenBank/DDBJ databases">
        <authorList>
            <person name="Feng L."/>
        </authorList>
    </citation>
    <scope>NUCLEOTIDE SEQUENCE</scope>
    <source>
        <strain evidence="11">CramosumLFYP8</strain>
    </source>
</reference>
<comment type="subcellular location">
    <subcellularLocation>
        <location evidence="1">Cell inner membrane</location>
        <topology evidence="1">Multi-pass membrane protein</topology>
    </subcellularLocation>
</comment>
<organism evidence="11">
    <name type="scientific">Thomasclavelia ramosa</name>
    <dbReference type="NCBI Taxonomy" id="1547"/>
    <lineage>
        <taxon>Bacteria</taxon>
        <taxon>Bacillati</taxon>
        <taxon>Bacillota</taxon>
        <taxon>Erysipelotrichia</taxon>
        <taxon>Erysipelotrichales</taxon>
        <taxon>Coprobacillaceae</taxon>
        <taxon>Thomasclavelia</taxon>
    </lineage>
</organism>
<dbReference type="PROSITE" id="PS00211">
    <property type="entry name" value="ABC_TRANSPORTER_1"/>
    <property type="match status" value="1"/>
</dbReference>
<keyword evidence="4" id="KW-0547">Nucleotide-binding</keyword>
<evidence type="ECO:0000256" key="2">
    <source>
        <dbReference type="ARBA" id="ARBA00022475"/>
    </source>
</evidence>
<keyword evidence="6 9" id="KW-1133">Transmembrane helix</keyword>
<dbReference type="Pfam" id="PF00005">
    <property type="entry name" value="ABC_tran"/>
    <property type="match status" value="1"/>
</dbReference>
<feature type="transmembrane region" description="Helical" evidence="9">
    <location>
        <begin position="476"/>
        <end position="497"/>
    </location>
</feature>
<feature type="transmembrane region" description="Helical" evidence="9">
    <location>
        <begin position="579"/>
        <end position="600"/>
    </location>
</feature>
<dbReference type="GeneID" id="64196026"/>
<sequence length="614" mass="71423">MALQLINITKFYKYGKKRQRVIDDLTIKFPSRGMIGIIGQSGTGKSTLLNIIAGIERPCNGQVLIDGHRLNYQQIRMYQRDYISYVYQFYNLVNALTIKENLILITKIKGIDLKQVSGQLEEYCRTLKVVELLERYPDELSGGQKQRIGLVRAFLCNTPILLADEPTGALNDKLSIEVMRLLKRYAKEHLVIVISHNSRLIKQYTKMIVDLDKKKNYYNFSNERYHKYSPIIIKKQPGRLLFYCKRQLKYQFKKIIMMFVSQIFIILAFVLLLSAFNGGWQYLEKKFEEDPLKRVIEVSKNDYINNIFERKEIKKFEKNNKIANVAYKLVFSNGILSSYDEELDVEVYQIFKTKKLDYISGKYPSKENQILINQTTAKKYKLKIGERINFEINDDEYEFTISGIINDHINIGVNLYLEQQYLEEELSDDCLDKTVLIFHSDQVDAVIKEYQKDYLLINLHGDYIDNYRSIFDITRFVIFLFIVISFAISLILISVILKTIFIERKRDTSLLLANGLGKGKAINLFCREAILIGGLIGSAGAILAMGVLRLIELFDLSDYLFNIPRLFVLPKYIFTKYDLYVVLIVIYIIACYLAGLQASLKINRMDISILLKEN</sequence>
<keyword evidence="3 9" id="KW-0812">Transmembrane</keyword>
<evidence type="ECO:0000313" key="11">
    <source>
        <dbReference type="EMBL" id="VYT73011.1"/>
    </source>
</evidence>
<dbReference type="InterPro" id="IPR003593">
    <property type="entry name" value="AAA+_ATPase"/>
</dbReference>
<proteinExistence type="inferred from homology"/>
<evidence type="ECO:0000256" key="9">
    <source>
        <dbReference type="SAM" id="Phobius"/>
    </source>
</evidence>